<evidence type="ECO:0000256" key="2">
    <source>
        <dbReference type="SAM" id="Phobius"/>
    </source>
</evidence>
<feature type="region of interest" description="Disordered" evidence="1">
    <location>
        <begin position="271"/>
        <end position="328"/>
    </location>
</feature>
<feature type="compositionally biased region" description="Polar residues" evidence="1">
    <location>
        <begin position="294"/>
        <end position="310"/>
    </location>
</feature>
<evidence type="ECO:0000313" key="5">
    <source>
        <dbReference type="Proteomes" id="UP000518752"/>
    </source>
</evidence>
<reference evidence="4 5" key="1">
    <citation type="journal article" date="2020" name="ISME J.">
        <title>Uncovering the hidden diversity of litter-decomposition mechanisms in mushroom-forming fungi.</title>
        <authorList>
            <person name="Floudas D."/>
            <person name="Bentzer J."/>
            <person name="Ahren D."/>
            <person name="Johansson T."/>
            <person name="Persson P."/>
            <person name="Tunlid A."/>
        </authorList>
    </citation>
    <scope>NUCLEOTIDE SEQUENCE [LARGE SCALE GENOMIC DNA]</scope>
    <source>
        <strain evidence="4 5">CBS 406.79</strain>
    </source>
</reference>
<proteinExistence type="predicted"/>
<feature type="region of interest" description="Disordered" evidence="1">
    <location>
        <begin position="190"/>
        <end position="213"/>
    </location>
</feature>
<evidence type="ECO:0000256" key="1">
    <source>
        <dbReference type="SAM" id="MobiDB-lite"/>
    </source>
</evidence>
<feature type="compositionally biased region" description="Polar residues" evidence="1">
    <location>
        <begin position="368"/>
        <end position="380"/>
    </location>
</feature>
<keyword evidence="2" id="KW-0472">Membrane</keyword>
<dbReference type="AlphaFoldDB" id="A0A8H5MCM0"/>
<protein>
    <submittedName>
        <fullName evidence="4">Uncharacterized protein</fullName>
    </submittedName>
</protein>
<feature type="compositionally biased region" description="Polar residues" evidence="1">
    <location>
        <begin position="271"/>
        <end position="286"/>
    </location>
</feature>
<dbReference type="Gene3D" id="2.60.120.260">
    <property type="entry name" value="Galactose-binding domain-like"/>
    <property type="match status" value="1"/>
</dbReference>
<feature type="transmembrane region" description="Helical" evidence="2">
    <location>
        <begin position="218"/>
        <end position="241"/>
    </location>
</feature>
<gene>
    <name evidence="4" type="ORF">D9757_005067</name>
</gene>
<dbReference type="Proteomes" id="UP000518752">
    <property type="component" value="Unassembled WGS sequence"/>
</dbReference>
<dbReference type="EMBL" id="JAACJN010000025">
    <property type="protein sequence ID" value="KAF5388974.1"/>
    <property type="molecule type" value="Genomic_DNA"/>
</dbReference>
<dbReference type="OrthoDB" id="2758521at2759"/>
<organism evidence="4 5">
    <name type="scientific">Collybiopsis confluens</name>
    <dbReference type="NCBI Taxonomy" id="2823264"/>
    <lineage>
        <taxon>Eukaryota</taxon>
        <taxon>Fungi</taxon>
        <taxon>Dikarya</taxon>
        <taxon>Basidiomycota</taxon>
        <taxon>Agaricomycotina</taxon>
        <taxon>Agaricomycetes</taxon>
        <taxon>Agaricomycetidae</taxon>
        <taxon>Agaricales</taxon>
        <taxon>Marasmiineae</taxon>
        <taxon>Omphalotaceae</taxon>
        <taxon>Collybiopsis</taxon>
    </lineage>
</organism>
<feature type="signal peptide" evidence="3">
    <location>
        <begin position="1"/>
        <end position="19"/>
    </location>
</feature>
<keyword evidence="2" id="KW-0812">Transmembrane</keyword>
<sequence length="578" mass="62603">MALFFLSSLLLYQLQPVFTVGVNRSIDDTLGDSVTGQRPTFLPSTSGVWEDNTCSGCALIPDISDAFARTYTAATYNPNLKNISISFDFTGTAIWIFFILANDPNPGISASTSVNFTLDGQLIDTFTHTPDTSAADAFYFNDSALAFSKTGMENLTHQMVISTSGLNSDYYLNFDYALYTFQRAEVARSSSSSATSGTPSPSSSSSSSLPSSSSSAPVGAIVGGAVGGIVVLALVVALLLCRRRRRRRLTKEEEYHQALQREIDPFILSIQPPTSTAATGPASNSLPRLAIPGTRTTDPRSTSTYPSAPSSEARAAGTGSIIPYSGDPKTILRQQRQQDLERQMQQIHDEIKYLQNEAAERNGEVLSHASTGNNSHLGSESVSPDVDLSSSSSSATTTTAPSPLKRGRCNRILRAMPTHHPTRSHESTHHSTQIKSCLLSLTNTSALADVPELENPVDWWEYHEVFVKNIPQQPFSDTQANTSFHSSLPSDVSLDIYDGQPVASRTLPGHEKDLNIVDFLIWKSLKGIEKGAGNDGIRLESHNENAAVIDRPEIYSFGAGDGGQKLWDLLRTNAEAWL</sequence>
<feature type="region of interest" description="Disordered" evidence="1">
    <location>
        <begin position="368"/>
        <end position="409"/>
    </location>
</feature>
<evidence type="ECO:0000256" key="3">
    <source>
        <dbReference type="SAM" id="SignalP"/>
    </source>
</evidence>
<keyword evidence="5" id="KW-1185">Reference proteome</keyword>
<keyword evidence="2" id="KW-1133">Transmembrane helix</keyword>
<name>A0A8H5MCM0_9AGAR</name>
<evidence type="ECO:0000313" key="4">
    <source>
        <dbReference type="EMBL" id="KAF5388974.1"/>
    </source>
</evidence>
<feature type="compositionally biased region" description="Low complexity" evidence="1">
    <location>
        <begin position="381"/>
        <end position="404"/>
    </location>
</feature>
<comment type="caution">
    <text evidence="4">The sequence shown here is derived from an EMBL/GenBank/DDBJ whole genome shotgun (WGS) entry which is preliminary data.</text>
</comment>
<feature type="chain" id="PRO_5034350010" evidence="3">
    <location>
        <begin position="20"/>
        <end position="578"/>
    </location>
</feature>
<keyword evidence="3" id="KW-0732">Signal</keyword>
<accession>A0A8H5MCM0</accession>